<dbReference type="InterPro" id="IPR021320">
    <property type="entry name" value="DUF2905"/>
</dbReference>
<accession>A0A8J7S982</accession>
<dbReference type="AlphaFoldDB" id="A0A8J7S982"/>
<reference evidence="2" key="1">
    <citation type="submission" date="2021-02" db="EMBL/GenBank/DDBJ databases">
        <title>Natronogracilivirga saccharolytica gen. nov. sp. nov. a new anaerobic, haloalkiliphilic carbohydrate-fermenting bacterium from soda lake and proposing of Cyclonatronumiaceae fam. nov. in the phylum Balneolaeota.</title>
        <authorList>
            <person name="Zhilina T.N."/>
            <person name="Sorokin D.Y."/>
            <person name="Zavarzina D.G."/>
            <person name="Toshchakov S.V."/>
            <person name="Kublanov I.V."/>
        </authorList>
    </citation>
    <scope>NUCLEOTIDE SEQUENCE</scope>
    <source>
        <strain evidence="2">Z-1702</strain>
    </source>
</reference>
<name>A0A8J7S982_9BACT</name>
<evidence type="ECO:0000313" key="3">
    <source>
        <dbReference type="Proteomes" id="UP000673975"/>
    </source>
</evidence>
<evidence type="ECO:0000256" key="1">
    <source>
        <dbReference type="SAM" id="Phobius"/>
    </source>
</evidence>
<dbReference type="EMBL" id="JAFIDN010000005">
    <property type="protein sequence ID" value="MBP3192683.1"/>
    <property type="molecule type" value="Genomic_DNA"/>
</dbReference>
<keyword evidence="1" id="KW-0812">Transmembrane</keyword>
<feature type="transmembrane region" description="Helical" evidence="1">
    <location>
        <begin position="45"/>
        <end position="66"/>
    </location>
</feature>
<dbReference type="Pfam" id="PF11146">
    <property type="entry name" value="DUF2905"/>
    <property type="match status" value="1"/>
</dbReference>
<proteinExistence type="predicted"/>
<feature type="transmembrane region" description="Helical" evidence="1">
    <location>
        <begin position="5"/>
        <end position="25"/>
    </location>
</feature>
<dbReference type="Proteomes" id="UP000673975">
    <property type="component" value="Unassembled WGS sequence"/>
</dbReference>
<keyword evidence="1" id="KW-0472">Membrane</keyword>
<dbReference type="RefSeq" id="WP_210511610.1">
    <property type="nucleotide sequence ID" value="NZ_JAFIDN010000005.1"/>
</dbReference>
<dbReference type="PANTHER" id="PTHR36443:SF1">
    <property type="entry name" value="BSR5223 PROTEIN"/>
    <property type="match status" value="1"/>
</dbReference>
<keyword evidence="3" id="KW-1185">Reference proteome</keyword>
<dbReference type="PANTHER" id="PTHR36443">
    <property type="entry name" value="BSR5223 PROTEIN"/>
    <property type="match status" value="1"/>
</dbReference>
<evidence type="ECO:0000313" key="2">
    <source>
        <dbReference type="EMBL" id="MBP3192683.1"/>
    </source>
</evidence>
<comment type="caution">
    <text evidence="2">The sequence shown here is derived from an EMBL/GenBank/DDBJ whole genome shotgun (WGS) entry which is preliminary data.</text>
</comment>
<organism evidence="2 3">
    <name type="scientific">Natronogracilivirga saccharolytica</name>
    <dbReference type="NCBI Taxonomy" id="2812953"/>
    <lineage>
        <taxon>Bacteria</taxon>
        <taxon>Pseudomonadati</taxon>
        <taxon>Balneolota</taxon>
        <taxon>Balneolia</taxon>
        <taxon>Balneolales</taxon>
        <taxon>Cyclonatronaceae</taxon>
        <taxon>Natronogracilivirga</taxon>
    </lineage>
</organism>
<protein>
    <submittedName>
        <fullName evidence="2">DUF2905 domain-containing protein</fullName>
    </submittedName>
</protein>
<keyword evidence="1" id="KW-1133">Transmembrane helix</keyword>
<gene>
    <name evidence="2" type="ORF">NATSA_08405</name>
</gene>
<sequence>MARFLILAGIIFLIVGIILQMYPGLMNWLGRLPGDLRFESGNTRIYFPITTMILVSIILTILLNLLRRIF</sequence>